<dbReference type="InterPro" id="IPR045269">
    <property type="entry name" value="Atg1-like"/>
</dbReference>
<keyword evidence="2" id="KW-0723">Serine/threonine-protein kinase</keyword>
<organism evidence="2 3">
    <name type="scientific">Cystobacter fuscus (strain ATCC 25194 / DSM 2262 / NBRC 100088 / M29)</name>
    <dbReference type="NCBI Taxonomy" id="1242864"/>
    <lineage>
        <taxon>Bacteria</taxon>
        <taxon>Pseudomonadati</taxon>
        <taxon>Myxococcota</taxon>
        <taxon>Myxococcia</taxon>
        <taxon>Myxococcales</taxon>
        <taxon>Cystobacterineae</taxon>
        <taxon>Archangiaceae</taxon>
        <taxon>Cystobacter</taxon>
    </lineage>
</organism>
<reference evidence="2" key="1">
    <citation type="submission" date="2013-05" db="EMBL/GenBank/DDBJ databases">
        <title>Genome assembly of Cystobacter fuscus DSM 2262.</title>
        <authorList>
            <person name="Sharma G."/>
            <person name="Khatri I."/>
            <person name="Kaur C."/>
            <person name="Mayilraj S."/>
            <person name="Subramanian S."/>
        </authorList>
    </citation>
    <scope>NUCLEOTIDE SEQUENCE [LARGE SCALE GENOMIC DNA]</scope>
    <source>
        <strain evidence="2">DSM 2262</strain>
    </source>
</reference>
<dbReference type="GO" id="GO:0005737">
    <property type="term" value="C:cytoplasm"/>
    <property type="evidence" value="ECO:0007669"/>
    <property type="project" value="TreeGrafter"/>
</dbReference>
<dbReference type="PANTHER" id="PTHR24348">
    <property type="entry name" value="SERINE/THREONINE-PROTEIN KINASE UNC-51-RELATED"/>
    <property type="match status" value="1"/>
</dbReference>
<dbReference type="eggNOG" id="COG0515">
    <property type="taxonomic scope" value="Bacteria"/>
</dbReference>
<evidence type="ECO:0000313" key="3">
    <source>
        <dbReference type="Proteomes" id="UP000011682"/>
    </source>
</evidence>
<evidence type="ECO:0000313" key="2">
    <source>
        <dbReference type="EMBL" id="EPX64209.1"/>
    </source>
</evidence>
<dbReference type="EMBL" id="ANAH02000004">
    <property type="protein sequence ID" value="EPX64209.1"/>
    <property type="molecule type" value="Genomic_DNA"/>
</dbReference>
<keyword evidence="2" id="KW-0418">Kinase</keyword>
<dbReference type="InterPro" id="IPR011009">
    <property type="entry name" value="Kinase-like_dom_sf"/>
</dbReference>
<proteinExistence type="predicted"/>
<keyword evidence="2" id="KW-0808">Transferase</keyword>
<dbReference type="GO" id="GO:0005524">
    <property type="term" value="F:ATP binding"/>
    <property type="evidence" value="ECO:0007669"/>
    <property type="project" value="InterPro"/>
</dbReference>
<dbReference type="Proteomes" id="UP000011682">
    <property type="component" value="Unassembled WGS sequence"/>
</dbReference>
<protein>
    <submittedName>
        <fullName evidence="2">Serine/threonine protein kinase</fullName>
    </submittedName>
</protein>
<gene>
    <name evidence="2" type="ORF">D187_005343</name>
</gene>
<dbReference type="AlphaFoldDB" id="S9QSF5"/>
<evidence type="ECO:0000259" key="1">
    <source>
        <dbReference type="PROSITE" id="PS50011"/>
    </source>
</evidence>
<dbReference type="Pfam" id="PF00069">
    <property type="entry name" value="Pkinase"/>
    <property type="match status" value="1"/>
</dbReference>
<dbReference type="Gene3D" id="1.10.510.10">
    <property type="entry name" value="Transferase(Phosphotransferase) domain 1"/>
    <property type="match status" value="1"/>
</dbReference>
<dbReference type="InterPro" id="IPR000719">
    <property type="entry name" value="Prot_kinase_dom"/>
</dbReference>
<keyword evidence="3" id="KW-1185">Reference proteome</keyword>
<sequence length="94" mass="10562">MAPEQWIQSKTVDSKADVYALGVLFFQLLAGRLPFIAEQQKDLMYLHLLEPPRLDLLAGSVSNSIRELIGAMLSKKPSSRPTMREFIEQLVGMS</sequence>
<feature type="domain" description="Protein kinase" evidence="1">
    <location>
        <begin position="1"/>
        <end position="94"/>
    </location>
</feature>
<dbReference type="GO" id="GO:0004674">
    <property type="term" value="F:protein serine/threonine kinase activity"/>
    <property type="evidence" value="ECO:0007669"/>
    <property type="project" value="UniProtKB-KW"/>
</dbReference>
<accession>S9QSF5</accession>
<name>S9QSF5_CYSF2</name>
<dbReference type="SUPFAM" id="SSF56112">
    <property type="entry name" value="Protein kinase-like (PK-like)"/>
    <property type="match status" value="1"/>
</dbReference>
<comment type="caution">
    <text evidence="2">The sequence shown here is derived from an EMBL/GenBank/DDBJ whole genome shotgun (WGS) entry which is preliminary data.</text>
</comment>
<dbReference type="PROSITE" id="PS50011">
    <property type="entry name" value="PROTEIN_KINASE_DOM"/>
    <property type="match status" value="1"/>
</dbReference>